<feature type="transmembrane region" description="Helical" evidence="5">
    <location>
        <begin position="37"/>
        <end position="55"/>
    </location>
</feature>
<evidence type="ECO:0000313" key="7">
    <source>
        <dbReference type="EMBL" id="KPL59307.1"/>
    </source>
</evidence>
<sequence>MNTYAKTKYHASFIGLSIILLLAYLVVMLKGVDLQKLILVSFVGVTALGGLTFIWHRWWKKAHRFHIAVSLLVLSSFIGAAVPLYKVAGFTIYPFRILLAWCIFMLIGFIYYQNKYIVTGLSRMKESIFTSFGGLWLFFGFFALSWSINPMNTIQDIIFLASGIFLIYLILLVYRNEEDYKELYFYWIIMSLLLVGIGLINHFFHIHLPISRINHVAQYQKGIPTAVFTNENDFASFLAIAIFFFLSLLKNGKSLAYKLIGLSGMVCSIYLIVLASSRANYIAILLGLIVWFLFVLKPSQRLRLSLAGLLFFLPVVIFLWDKVSGVLGSVGKELATLLPTEGGGDSVSIRENLLKNVMVFLENSFGFGVAPGNIELYMKKFQVYDTSGDYNVHNWWAEVLIHYGVIIFVGYILLLIYLFIQLVKIVRTNHDQASRYMGEALICGLGAFTMASISPNSFMALHYNWLFIGVCIGFVYMKKKGEDHIVKTNGSINHP</sequence>
<protein>
    <recommendedName>
        <fullName evidence="6">O-antigen ligase-related domain-containing protein</fullName>
    </recommendedName>
</protein>
<keyword evidence="3 5" id="KW-1133">Transmembrane helix</keyword>
<feature type="transmembrane region" description="Helical" evidence="5">
    <location>
        <begin position="128"/>
        <end position="148"/>
    </location>
</feature>
<feature type="transmembrane region" description="Helical" evidence="5">
    <location>
        <begin position="154"/>
        <end position="174"/>
    </location>
</feature>
<dbReference type="PATRIC" id="fig|218284.4.peg.4187"/>
<feature type="transmembrane region" description="Helical" evidence="5">
    <location>
        <begin position="234"/>
        <end position="249"/>
    </location>
</feature>
<organism evidence="7 8">
    <name type="scientific">Rossellomorea vietnamensis</name>
    <dbReference type="NCBI Taxonomy" id="218284"/>
    <lineage>
        <taxon>Bacteria</taxon>
        <taxon>Bacillati</taxon>
        <taxon>Bacillota</taxon>
        <taxon>Bacilli</taxon>
        <taxon>Bacillales</taxon>
        <taxon>Bacillaceae</taxon>
        <taxon>Rossellomorea</taxon>
    </lineage>
</organism>
<evidence type="ECO:0000256" key="5">
    <source>
        <dbReference type="SAM" id="Phobius"/>
    </source>
</evidence>
<gene>
    <name evidence="7" type="ORF">AM506_12385</name>
</gene>
<dbReference type="GO" id="GO:0016020">
    <property type="term" value="C:membrane"/>
    <property type="evidence" value="ECO:0007669"/>
    <property type="project" value="UniProtKB-SubCell"/>
</dbReference>
<name>A0A0P6WE23_9BACI</name>
<dbReference type="Proteomes" id="UP000050398">
    <property type="component" value="Unassembled WGS sequence"/>
</dbReference>
<accession>A0A0P6WE23</accession>
<feature type="transmembrane region" description="Helical" evidence="5">
    <location>
        <begin position="256"/>
        <end position="273"/>
    </location>
</feature>
<feature type="transmembrane region" description="Helical" evidence="5">
    <location>
        <begin position="435"/>
        <end position="454"/>
    </location>
</feature>
<dbReference type="RefSeq" id="WP_060672806.1">
    <property type="nucleotide sequence ID" value="NZ_LIXZ01000008.1"/>
</dbReference>
<keyword evidence="2 5" id="KW-0812">Transmembrane</keyword>
<dbReference type="EMBL" id="LIXZ01000008">
    <property type="protein sequence ID" value="KPL59307.1"/>
    <property type="molecule type" value="Genomic_DNA"/>
</dbReference>
<evidence type="ECO:0000256" key="4">
    <source>
        <dbReference type="ARBA" id="ARBA00023136"/>
    </source>
</evidence>
<feature type="transmembrane region" description="Helical" evidence="5">
    <location>
        <begin position="460"/>
        <end position="477"/>
    </location>
</feature>
<evidence type="ECO:0000259" key="6">
    <source>
        <dbReference type="Pfam" id="PF04932"/>
    </source>
</evidence>
<feature type="domain" description="O-antigen ligase-related" evidence="6">
    <location>
        <begin position="265"/>
        <end position="411"/>
    </location>
</feature>
<dbReference type="InterPro" id="IPR007016">
    <property type="entry name" value="O-antigen_ligase-rel_domated"/>
</dbReference>
<feature type="transmembrane region" description="Helical" evidence="5">
    <location>
        <begin position="303"/>
        <end position="320"/>
    </location>
</feature>
<reference evidence="7 8" key="1">
    <citation type="submission" date="2015-08" db="EMBL/GenBank/DDBJ databases">
        <title>Draft Genome Sequence of Bacillus vietnamensis UCD-SED5.</title>
        <authorList>
            <person name="Lee R.D."/>
            <person name="Jospin G."/>
            <person name="Lang J.M."/>
            <person name="Coil D.A."/>
            <person name="Eisen J.A."/>
        </authorList>
    </citation>
    <scope>NUCLEOTIDE SEQUENCE [LARGE SCALE GENOMIC DNA]</scope>
    <source>
        <strain evidence="7 8">UCD-SED5</strain>
    </source>
</reference>
<comment type="caution">
    <text evidence="7">The sequence shown here is derived from an EMBL/GenBank/DDBJ whole genome shotgun (WGS) entry which is preliminary data.</text>
</comment>
<comment type="subcellular location">
    <subcellularLocation>
        <location evidence="1">Membrane</location>
        <topology evidence="1">Multi-pass membrane protein</topology>
    </subcellularLocation>
</comment>
<dbReference type="OrthoDB" id="9255580at2"/>
<evidence type="ECO:0000313" key="8">
    <source>
        <dbReference type="Proteomes" id="UP000050398"/>
    </source>
</evidence>
<dbReference type="PANTHER" id="PTHR37422:SF23">
    <property type="entry name" value="TEICHURONIC ACID BIOSYNTHESIS PROTEIN TUAE"/>
    <property type="match status" value="1"/>
</dbReference>
<keyword evidence="4 5" id="KW-0472">Membrane</keyword>
<dbReference type="Pfam" id="PF04932">
    <property type="entry name" value="Wzy_C"/>
    <property type="match status" value="1"/>
</dbReference>
<evidence type="ECO:0000256" key="1">
    <source>
        <dbReference type="ARBA" id="ARBA00004141"/>
    </source>
</evidence>
<dbReference type="PANTHER" id="PTHR37422">
    <property type="entry name" value="TEICHURONIC ACID BIOSYNTHESIS PROTEIN TUAE"/>
    <property type="match status" value="1"/>
</dbReference>
<feature type="transmembrane region" description="Helical" evidence="5">
    <location>
        <begin position="91"/>
        <end position="112"/>
    </location>
</feature>
<feature type="transmembrane region" description="Helical" evidence="5">
    <location>
        <begin position="183"/>
        <end position="204"/>
    </location>
</feature>
<dbReference type="AlphaFoldDB" id="A0A0P6WE23"/>
<feature type="transmembrane region" description="Helical" evidence="5">
    <location>
        <begin position="67"/>
        <end position="85"/>
    </location>
</feature>
<evidence type="ECO:0000256" key="3">
    <source>
        <dbReference type="ARBA" id="ARBA00022989"/>
    </source>
</evidence>
<feature type="transmembrane region" description="Helical" evidence="5">
    <location>
        <begin position="279"/>
        <end position="296"/>
    </location>
</feature>
<dbReference type="InterPro" id="IPR051533">
    <property type="entry name" value="WaaL-like"/>
</dbReference>
<feature type="transmembrane region" description="Helical" evidence="5">
    <location>
        <begin position="400"/>
        <end position="423"/>
    </location>
</feature>
<feature type="transmembrane region" description="Helical" evidence="5">
    <location>
        <begin position="12"/>
        <end position="31"/>
    </location>
</feature>
<proteinExistence type="predicted"/>
<evidence type="ECO:0000256" key="2">
    <source>
        <dbReference type="ARBA" id="ARBA00022692"/>
    </source>
</evidence>